<dbReference type="Proteomes" id="UP000248553">
    <property type="component" value="Unassembled WGS sequence"/>
</dbReference>
<protein>
    <submittedName>
        <fullName evidence="1">Uncharacterized protein</fullName>
    </submittedName>
</protein>
<keyword evidence="2" id="KW-1185">Reference proteome</keyword>
<accession>A0A328BS76</accession>
<reference evidence="2" key="1">
    <citation type="submission" date="2018-05" db="EMBL/GenBank/DDBJ databases">
        <authorList>
            <person name="Nie L."/>
        </authorList>
    </citation>
    <scope>NUCLEOTIDE SEQUENCE [LARGE SCALE GENOMIC DNA]</scope>
    <source>
        <strain evidence="2">NL</strain>
    </source>
</reference>
<sequence length="72" mass="7738">MVAEALFGEGVGYLEYEAANEPRRQANDYAGLLLFAWYADAGLQGTCLLSDQRLLGTVPAAEQSDHATFAAK</sequence>
<dbReference type="EMBL" id="QHKM01000001">
    <property type="protein sequence ID" value="RAK69421.1"/>
    <property type="molecule type" value="Genomic_DNA"/>
</dbReference>
<evidence type="ECO:0000313" key="2">
    <source>
        <dbReference type="Proteomes" id="UP000248553"/>
    </source>
</evidence>
<comment type="caution">
    <text evidence="1">The sequence shown here is derived from an EMBL/GenBank/DDBJ whole genome shotgun (WGS) entry which is preliminary data.</text>
</comment>
<organism evidence="1 2">
    <name type="scientific">Hymenobacter edaphi</name>
    <dbReference type="NCBI Taxonomy" id="2211146"/>
    <lineage>
        <taxon>Bacteria</taxon>
        <taxon>Pseudomonadati</taxon>
        <taxon>Bacteroidota</taxon>
        <taxon>Cytophagia</taxon>
        <taxon>Cytophagales</taxon>
        <taxon>Hymenobacteraceae</taxon>
        <taxon>Hymenobacter</taxon>
    </lineage>
</organism>
<dbReference type="AlphaFoldDB" id="A0A328BS76"/>
<gene>
    <name evidence="1" type="ORF">DLM85_00715</name>
</gene>
<evidence type="ECO:0000313" key="1">
    <source>
        <dbReference type="EMBL" id="RAK69421.1"/>
    </source>
</evidence>
<name>A0A328BS76_9BACT</name>
<proteinExistence type="predicted"/>